<dbReference type="AlphaFoldDB" id="A0A165CZ73"/>
<feature type="transmembrane region" description="Helical" evidence="2">
    <location>
        <begin position="20"/>
        <end position="40"/>
    </location>
</feature>
<dbReference type="EMBL" id="KV427641">
    <property type="protein sequence ID" value="KZT03793.1"/>
    <property type="molecule type" value="Genomic_DNA"/>
</dbReference>
<evidence type="ECO:0000256" key="1">
    <source>
        <dbReference type="SAM" id="MobiDB-lite"/>
    </source>
</evidence>
<dbReference type="Proteomes" id="UP000076871">
    <property type="component" value="Unassembled WGS sequence"/>
</dbReference>
<evidence type="ECO:0000313" key="4">
    <source>
        <dbReference type="Proteomes" id="UP000076871"/>
    </source>
</evidence>
<keyword evidence="2" id="KW-0812">Transmembrane</keyword>
<evidence type="ECO:0000256" key="2">
    <source>
        <dbReference type="SAM" id="Phobius"/>
    </source>
</evidence>
<feature type="compositionally biased region" description="Polar residues" evidence="1">
    <location>
        <begin position="55"/>
        <end position="71"/>
    </location>
</feature>
<feature type="compositionally biased region" description="Polar residues" evidence="1">
    <location>
        <begin position="117"/>
        <end position="126"/>
    </location>
</feature>
<keyword evidence="2" id="KW-0472">Membrane</keyword>
<evidence type="ECO:0000313" key="3">
    <source>
        <dbReference type="EMBL" id="KZT03793.1"/>
    </source>
</evidence>
<accession>A0A165CZ73</accession>
<dbReference type="GeneID" id="63829979"/>
<organism evidence="3 4">
    <name type="scientific">Laetiporus sulphureus 93-53</name>
    <dbReference type="NCBI Taxonomy" id="1314785"/>
    <lineage>
        <taxon>Eukaryota</taxon>
        <taxon>Fungi</taxon>
        <taxon>Dikarya</taxon>
        <taxon>Basidiomycota</taxon>
        <taxon>Agaricomycotina</taxon>
        <taxon>Agaricomycetes</taxon>
        <taxon>Polyporales</taxon>
        <taxon>Laetiporus</taxon>
    </lineage>
</organism>
<dbReference type="OrthoDB" id="2747445at2759"/>
<dbReference type="RefSeq" id="XP_040761533.1">
    <property type="nucleotide sequence ID" value="XM_040912951.1"/>
</dbReference>
<sequence length="155" mass="16497">MPSQIPGAAPQPVRTQSGSFKTMFAGMAIVTTGLIAFYFAQFRVQGKRNPNEVKNLTEVPSWQLRHAQQQPGAAPELPKGNSNLRTRSTPDYEPKPSSVPLPGASGDTGGIAASVLTAVNGTGSEETQADPRHVAAPSPPRRLNDRGMIYTKNSD</sequence>
<protein>
    <submittedName>
        <fullName evidence="3">Uncharacterized protein</fullName>
    </submittedName>
</protein>
<proteinExistence type="predicted"/>
<feature type="region of interest" description="Disordered" evidence="1">
    <location>
        <begin position="55"/>
        <end position="155"/>
    </location>
</feature>
<reference evidence="3 4" key="1">
    <citation type="journal article" date="2016" name="Mol. Biol. Evol.">
        <title>Comparative Genomics of Early-Diverging Mushroom-Forming Fungi Provides Insights into the Origins of Lignocellulose Decay Capabilities.</title>
        <authorList>
            <person name="Nagy L.G."/>
            <person name="Riley R."/>
            <person name="Tritt A."/>
            <person name="Adam C."/>
            <person name="Daum C."/>
            <person name="Floudas D."/>
            <person name="Sun H."/>
            <person name="Yadav J.S."/>
            <person name="Pangilinan J."/>
            <person name="Larsson K.H."/>
            <person name="Matsuura K."/>
            <person name="Barry K."/>
            <person name="Labutti K."/>
            <person name="Kuo R."/>
            <person name="Ohm R.A."/>
            <person name="Bhattacharya S.S."/>
            <person name="Shirouzu T."/>
            <person name="Yoshinaga Y."/>
            <person name="Martin F.M."/>
            <person name="Grigoriev I.V."/>
            <person name="Hibbett D.S."/>
        </authorList>
    </citation>
    <scope>NUCLEOTIDE SEQUENCE [LARGE SCALE GENOMIC DNA]</scope>
    <source>
        <strain evidence="3 4">93-53</strain>
    </source>
</reference>
<dbReference type="InParanoid" id="A0A165CZ73"/>
<gene>
    <name evidence="3" type="ORF">LAESUDRAFT_761640</name>
</gene>
<name>A0A165CZ73_9APHY</name>
<keyword evidence="2" id="KW-1133">Transmembrane helix</keyword>
<keyword evidence="4" id="KW-1185">Reference proteome</keyword>